<proteinExistence type="predicted"/>
<protein>
    <submittedName>
        <fullName evidence="2">DUF3093 domain-containing protein</fullName>
    </submittedName>
</protein>
<keyword evidence="1" id="KW-0472">Membrane</keyword>
<dbReference type="OrthoDB" id="3217020at2"/>
<dbReference type="AlphaFoldDB" id="A0A249KAW1"/>
<dbReference type="InterPro" id="IPR021443">
    <property type="entry name" value="DUF3093"/>
</dbReference>
<evidence type="ECO:0000313" key="2">
    <source>
        <dbReference type="EMBL" id="ASY13927.1"/>
    </source>
</evidence>
<dbReference type="Proteomes" id="UP000217171">
    <property type="component" value="Chromosome"/>
</dbReference>
<name>A0A249KAW1_9ACTN</name>
<dbReference type="KEGG" id="nhi:B1s21160_02365"/>
<keyword evidence="1" id="KW-0812">Transmembrane</keyword>
<accession>A0A249KAW1</accession>
<organism evidence="2 3">
    <name type="scientific">Candidatus Nanopelagicus hibericus</name>
    <dbReference type="NCBI Taxonomy" id="1884915"/>
    <lineage>
        <taxon>Bacteria</taxon>
        <taxon>Bacillati</taxon>
        <taxon>Actinomycetota</taxon>
        <taxon>Actinomycetes</taxon>
        <taxon>Candidatus Nanopelagicales</taxon>
        <taxon>Candidatus Nanopelagicaceae</taxon>
        <taxon>Candidatus Nanopelagicus</taxon>
    </lineage>
</organism>
<keyword evidence="1" id="KW-1133">Transmembrane helix</keyword>
<dbReference type="Pfam" id="PF11292">
    <property type="entry name" value="DUF3093"/>
    <property type="match status" value="1"/>
</dbReference>
<reference evidence="2 3" key="1">
    <citation type="submission" date="2016-07" db="EMBL/GenBank/DDBJ databases">
        <title>High microdiversification within the ubiquitous acI lineage of Actinobacteria.</title>
        <authorList>
            <person name="Neuenschwander S.M."/>
            <person name="Salcher M."/>
            <person name="Ghai R."/>
            <person name="Pernthaler J."/>
        </authorList>
    </citation>
    <scope>NUCLEOTIDE SEQUENCE [LARGE SCALE GENOMIC DNA]</scope>
    <source>
        <strain evidence="2">MMS-21-160</strain>
    </source>
</reference>
<gene>
    <name evidence="2" type="ORF">B1s21160_02365</name>
</gene>
<evidence type="ECO:0000256" key="1">
    <source>
        <dbReference type="SAM" id="Phobius"/>
    </source>
</evidence>
<dbReference type="EMBL" id="CP016771">
    <property type="protein sequence ID" value="ASY13927.1"/>
    <property type="molecule type" value="Genomic_DNA"/>
</dbReference>
<keyword evidence="3" id="KW-1185">Reference proteome</keyword>
<evidence type="ECO:0000313" key="3">
    <source>
        <dbReference type="Proteomes" id="UP000217171"/>
    </source>
</evidence>
<feature type="transmembrane region" description="Helical" evidence="1">
    <location>
        <begin position="20"/>
        <end position="36"/>
    </location>
</feature>
<sequence length="149" mass="16999">MARSNSKSEFAERINWPSWLWAFLAVMVGSMYLTIWAPFGHLSATIISLLIFISLIYTAKKTALEIVLINEWLYIGDAKIQCKYIKKVSVLDKKQFIKIRGPDSDPAAFNATRFWITTGVKIELNDKNDPTPYWLVSSKKARLLAAKLN</sequence>
<dbReference type="RefSeq" id="WP_095672893.1">
    <property type="nucleotide sequence ID" value="NZ_CP016771.1"/>
</dbReference>
<feature type="transmembrane region" description="Helical" evidence="1">
    <location>
        <begin position="42"/>
        <end position="59"/>
    </location>
</feature>